<dbReference type="EnsemblPlants" id="EMT20519">
    <property type="protein sequence ID" value="EMT20519"/>
    <property type="gene ID" value="F775_27861"/>
</dbReference>
<dbReference type="AlphaFoldDB" id="R7WGK8"/>
<accession>R7WGK8</accession>
<sequence length="79" mass="8684">MASRTMLVVCVITAMLLLSSRDVAAARQLHAQNEDGDASKAVKKANHEKTIGDYATVKEESLYTVEPHPKPPSYPPYKN</sequence>
<organism evidence="1">
    <name type="scientific">Aegilops tauschii</name>
    <name type="common">Tausch's goatgrass</name>
    <name type="synonym">Aegilops squarrosa</name>
    <dbReference type="NCBI Taxonomy" id="37682"/>
    <lineage>
        <taxon>Eukaryota</taxon>
        <taxon>Viridiplantae</taxon>
        <taxon>Streptophyta</taxon>
        <taxon>Embryophyta</taxon>
        <taxon>Tracheophyta</taxon>
        <taxon>Spermatophyta</taxon>
        <taxon>Magnoliopsida</taxon>
        <taxon>Liliopsida</taxon>
        <taxon>Poales</taxon>
        <taxon>Poaceae</taxon>
        <taxon>BOP clade</taxon>
        <taxon>Pooideae</taxon>
        <taxon>Triticodae</taxon>
        <taxon>Triticeae</taxon>
        <taxon>Triticinae</taxon>
        <taxon>Aegilops</taxon>
    </lineage>
</organism>
<name>R7WGK8_AEGTA</name>
<evidence type="ECO:0000313" key="1">
    <source>
        <dbReference type="EnsemblPlants" id="EMT20519"/>
    </source>
</evidence>
<reference evidence="1" key="1">
    <citation type="submission" date="2015-06" db="UniProtKB">
        <authorList>
            <consortium name="EnsemblPlants"/>
        </authorList>
    </citation>
    <scope>IDENTIFICATION</scope>
</reference>
<protein>
    <submittedName>
        <fullName evidence="1">Uncharacterized protein</fullName>
    </submittedName>
</protein>
<proteinExistence type="predicted"/>